<dbReference type="InterPro" id="IPR032710">
    <property type="entry name" value="NTF2-like_dom_sf"/>
</dbReference>
<evidence type="ECO:0000256" key="1">
    <source>
        <dbReference type="ARBA" id="ARBA00022692"/>
    </source>
</evidence>
<evidence type="ECO:0000259" key="6">
    <source>
        <dbReference type="Pfam" id="PF04335"/>
    </source>
</evidence>
<comment type="caution">
    <text evidence="7">The sequence shown here is derived from an EMBL/GenBank/DDBJ whole genome shotgun (WGS) entry which is preliminary data.</text>
</comment>
<feature type="transmembrane region" description="Helical" evidence="5">
    <location>
        <begin position="44"/>
        <end position="65"/>
    </location>
</feature>
<keyword evidence="3 5" id="KW-0472">Membrane</keyword>
<keyword evidence="1 5" id="KW-0812">Transmembrane</keyword>
<feature type="domain" description="Bacterial virulence protein VirB8" evidence="6">
    <location>
        <begin position="27"/>
        <end position="230"/>
    </location>
</feature>
<dbReference type="InterPro" id="IPR035658">
    <property type="entry name" value="TrbF"/>
</dbReference>
<dbReference type="Pfam" id="PF04335">
    <property type="entry name" value="VirB8"/>
    <property type="match status" value="1"/>
</dbReference>
<dbReference type="Proteomes" id="UP001237780">
    <property type="component" value="Unassembled WGS sequence"/>
</dbReference>
<gene>
    <name evidence="7" type="ORF">QFZ34_001150</name>
</gene>
<comment type="subcellular location">
    <subcellularLocation>
        <location evidence="4">Endomembrane system</location>
        <topology evidence="4">Single-pass membrane protein</topology>
    </subcellularLocation>
</comment>
<dbReference type="InterPro" id="IPR007430">
    <property type="entry name" value="VirB8"/>
</dbReference>
<dbReference type="NCBIfam" id="NF010410">
    <property type="entry name" value="PRK13836.1"/>
    <property type="match status" value="1"/>
</dbReference>
<protein>
    <submittedName>
        <fullName evidence="7">Type IV secretory pathway TrbF-like protein</fullName>
    </submittedName>
</protein>
<evidence type="ECO:0000313" key="8">
    <source>
        <dbReference type="Proteomes" id="UP001237780"/>
    </source>
</evidence>
<dbReference type="Gene3D" id="3.10.450.230">
    <property type="entry name" value="VirB8 protein"/>
    <property type="match status" value="1"/>
</dbReference>
<evidence type="ECO:0000256" key="5">
    <source>
        <dbReference type="SAM" id="Phobius"/>
    </source>
</evidence>
<keyword evidence="8" id="KW-1185">Reference proteome</keyword>
<keyword evidence="2 5" id="KW-1133">Transmembrane helix</keyword>
<proteinExistence type="predicted"/>
<accession>A0ABU0S5D7</accession>
<name>A0ABU0S5D7_9HYPH</name>
<evidence type="ECO:0000256" key="3">
    <source>
        <dbReference type="ARBA" id="ARBA00023136"/>
    </source>
</evidence>
<evidence type="ECO:0000256" key="4">
    <source>
        <dbReference type="ARBA" id="ARBA00037847"/>
    </source>
</evidence>
<reference evidence="7 8" key="1">
    <citation type="submission" date="2023-07" db="EMBL/GenBank/DDBJ databases">
        <title>Comparative genomics of wheat-associated soil bacteria to identify genetic determinants of phenazine resistance.</title>
        <authorList>
            <person name="Mouncey N."/>
        </authorList>
    </citation>
    <scope>NUCLEOTIDE SEQUENCE [LARGE SCALE GENOMIC DNA]</scope>
    <source>
        <strain evidence="7 8">W4I11</strain>
    </source>
</reference>
<evidence type="ECO:0000313" key="7">
    <source>
        <dbReference type="EMBL" id="MDQ0995973.1"/>
    </source>
</evidence>
<evidence type="ECO:0000256" key="2">
    <source>
        <dbReference type="ARBA" id="ARBA00022989"/>
    </source>
</evidence>
<sequence>MRRPTARNTAWGVMAPGETAENPYMAARLEWNERYGSYIHAARTWRIVGMAGMLMAVIGFSYGLFQSTQVKLVPYIVEVDKLGTAASAGFPQQIEYADPRVVRATLGGFVSNFRSVTPDAIVQKHYIDRTYALLRTSDPATEKVNNWFRGNSPFEKARNATVAVEVTNIVALSKQSYQVDWTEYERDRKGKETAVRRFRGIATVTLNPPQDESIIRLNPLGLYLRDFDWTAQL</sequence>
<dbReference type="CDD" id="cd16425">
    <property type="entry name" value="TrbF"/>
    <property type="match status" value="1"/>
</dbReference>
<organism evidence="7 8">
    <name type="scientific">Phyllobacterium ifriqiyense</name>
    <dbReference type="NCBI Taxonomy" id="314238"/>
    <lineage>
        <taxon>Bacteria</taxon>
        <taxon>Pseudomonadati</taxon>
        <taxon>Pseudomonadota</taxon>
        <taxon>Alphaproteobacteria</taxon>
        <taxon>Hyphomicrobiales</taxon>
        <taxon>Phyllobacteriaceae</taxon>
        <taxon>Phyllobacterium</taxon>
    </lineage>
</organism>
<dbReference type="SUPFAM" id="SSF54427">
    <property type="entry name" value="NTF2-like"/>
    <property type="match status" value="1"/>
</dbReference>
<dbReference type="EMBL" id="JAUSZT010000002">
    <property type="protein sequence ID" value="MDQ0995973.1"/>
    <property type="molecule type" value="Genomic_DNA"/>
</dbReference>